<keyword evidence="1 5" id="KW-0489">Methyltransferase</keyword>
<protein>
    <recommendedName>
        <fullName evidence="5">Ribosomal RNA large subunit methyltransferase H</fullName>
        <ecNumber evidence="5">2.1.1.177</ecNumber>
    </recommendedName>
    <alternativeName>
        <fullName evidence="5">23S rRNA (pseudouridine1915-N3)-methyltransferase</fullName>
    </alternativeName>
    <alternativeName>
        <fullName evidence="5">23S rRNA m3Psi1915 methyltransferase</fullName>
    </alternativeName>
    <alternativeName>
        <fullName evidence="5">rRNA (pseudouridine-N3-)-methyltransferase RlmH</fullName>
    </alternativeName>
</protein>
<reference evidence="6" key="1">
    <citation type="submission" date="2020-06" db="EMBL/GenBank/DDBJ databases">
        <title>Stable isotope informed genome-resolved metagenomics uncovers potential trophic interactions in rhizosphere soil.</title>
        <authorList>
            <person name="Starr E.P."/>
            <person name="Shi S."/>
            <person name="Blazewicz S.J."/>
            <person name="Koch B.J."/>
            <person name="Probst A.J."/>
            <person name="Hungate B.A."/>
            <person name="Pett-Ridge J."/>
            <person name="Firestone M.K."/>
            <person name="Banfield J.F."/>
        </authorList>
    </citation>
    <scope>NUCLEOTIDE SEQUENCE</scope>
    <source>
        <strain evidence="6">YM_69_17</strain>
    </source>
</reference>
<dbReference type="GO" id="GO:0005737">
    <property type="term" value="C:cytoplasm"/>
    <property type="evidence" value="ECO:0007669"/>
    <property type="project" value="UniProtKB-SubCell"/>
</dbReference>
<keyword evidence="2 5" id="KW-0808">Transferase</keyword>
<dbReference type="EC" id="2.1.1.177" evidence="5"/>
<evidence type="ECO:0000256" key="1">
    <source>
        <dbReference type="ARBA" id="ARBA00022603"/>
    </source>
</evidence>
<dbReference type="CDD" id="cd18081">
    <property type="entry name" value="RlmH-like"/>
    <property type="match status" value="1"/>
</dbReference>
<evidence type="ECO:0000256" key="5">
    <source>
        <dbReference type="HAMAP-Rule" id="MF_00658"/>
    </source>
</evidence>
<dbReference type="SUPFAM" id="SSF75217">
    <property type="entry name" value="alpha/beta knot"/>
    <property type="match status" value="1"/>
</dbReference>
<accession>A0A952FS61</accession>
<dbReference type="EMBL" id="JAEKLZ010000388">
    <property type="protein sequence ID" value="MBW8728305.1"/>
    <property type="molecule type" value="Genomic_DNA"/>
</dbReference>
<evidence type="ECO:0000313" key="6">
    <source>
        <dbReference type="EMBL" id="MBW8728305.1"/>
    </source>
</evidence>
<dbReference type="NCBIfam" id="NF000989">
    <property type="entry name" value="PRK00103.2-3"/>
    <property type="match status" value="1"/>
</dbReference>
<comment type="similarity">
    <text evidence="4 5">Belongs to the RNA methyltransferase RlmH family.</text>
</comment>
<dbReference type="PANTHER" id="PTHR33603">
    <property type="entry name" value="METHYLTRANSFERASE"/>
    <property type="match status" value="1"/>
</dbReference>
<sequence length="152" mass="16588">MRLTIAAVGRARPGPSRDLFDDYAGRSAWPLTLREVEARKGLSGVALKREEATLLLAAVPAGAAVVALDERGRDLDSAGFAKLLGRWRDEGRAETAFLIGGADGHDDSVRDRAELLLSFGRLTWPHMLARAMLAEQIYRAQTILSGHPYHRA</sequence>
<keyword evidence="5" id="KW-0698">rRNA processing</keyword>
<keyword evidence="5" id="KW-0963">Cytoplasm</keyword>
<comment type="caution">
    <text evidence="6">The sequence shown here is derived from an EMBL/GenBank/DDBJ whole genome shotgun (WGS) entry which is preliminary data.</text>
</comment>
<dbReference type="HAMAP" id="MF_00658">
    <property type="entry name" value="23SrRNA_methyltr_H"/>
    <property type="match status" value="1"/>
</dbReference>
<comment type="function">
    <text evidence="5">Specifically methylates the pseudouridine at position 1915 (m3Psi1915) in 23S rRNA.</text>
</comment>
<dbReference type="GO" id="GO:0070038">
    <property type="term" value="F:rRNA (pseudouridine-N3-)-methyltransferase activity"/>
    <property type="evidence" value="ECO:0007669"/>
    <property type="project" value="UniProtKB-UniRule"/>
</dbReference>
<comment type="subcellular location">
    <subcellularLocation>
        <location evidence="5">Cytoplasm</location>
    </subcellularLocation>
</comment>
<comment type="subunit">
    <text evidence="5">Homodimer.</text>
</comment>
<comment type="catalytic activity">
    <reaction evidence="5">
        <text>pseudouridine(1915) in 23S rRNA + S-adenosyl-L-methionine = N(3)-methylpseudouridine(1915) in 23S rRNA + S-adenosyl-L-homocysteine + H(+)</text>
        <dbReference type="Rhea" id="RHEA:42752"/>
        <dbReference type="Rhea" id="RHEA-COMP:10221"/>
        <dbReference type="Rhea" id="RHEA-COMP:10222"/>
        <dbReference type="ChEBI" id="CHEBI:15378"/>
        <dbReference type="ChEBI" id="CHEBI:57856"/>
        <dbReference type="ChEBI" id="CHEBI:59789"/>
        <dbReference type="ChEBI" id="CHEBI:65314"/>
        <dbReference type="ChEBI" id="CHEBI:74486"/>
        <dbReference type="EC" id="2.1.1.177"/>
    </reaction>
</comment>
<dbReference type="PANTHER" id="PTHR33603:SF1">
    <property type="entry name" value="RIBOSOMAL RNA LARGE SUBUNIT METHYLTRANSFERASE H"/>
    <property type="match status" value="1"/>
</dbReference>
<dbReference type="Gene3D" id="3.40.1280.10">
    <property type="match status" value="1"/>
</dbReference>
<evidence type="ECO:0000256" key="2">
    <source>
        <dbReference type="ARBA" id="ARBA00022679"/>
    </source>
</evidence>
<dbReference type="InterPro" id="IPR029026">
    <property type="entry name" value="tRNA_m1G_MTases_N"/>
</dbReference>
<proteinExistence type="inferred from homology"/>
<dbReference type="Proteomes" id="UP000700706">
    <property type="component" value="Unassembled WGS sequence"/>
</dbReference>
<name>A0A952FS61_9PROT</name>
<evidence type="ECO:0000256" key="3">
    <source>
        <dbReference type="ARBA" id="ARBA00022691"/>
    </source>
</evidence>
<evidence type="ECO:0000256" key="4">
    <source>
        <dbReference type="ARBA" id="ARBA00038303"/>
    </source>
</evidence>
<organism evidence="6 7">
    <name type="scientific">Inquilinus limosus</name>
    <dbReference type="NCBI Taxonomy" id="171674"/>
    <lineage>
        <taxon>Bacteria</taxon>
        <taxon>Pseudomonadati</taxon>
        <taxon>Pseudomonadota</taxon>
        <taxon>Alphaproteobacteria</taxon>
        <taxon>Rhodospirillales</taxon>
        <taxon>Rhodospirillaceae</taxon>
        <taxon>Inquilinus</taxon>
    </lineage>
</organism>
<dbReference type="AlphaFoldDB" id="A0A952FS61"/>
<dbReference type="PIRSF" id="PIRSF004505">
    <property type="entry name" value="MT_bac"/>
    <property type="match status" value="1"/>
</dbReference>
<dbReference type="InterPro" id="IPR003742">
    <property type="entry name" value="RlmH-like"/>
</dbReference>
<dbReference type="Pfam" id="PF02590">
    <property type="entry name" value="SPOUT_MTase"/>
    <property type="match status" value="1"/>
</dbReference>
<dbReference type="InterPro" id="IPR029028">
    <property type="entry name" value="Alpha/beta_knot_MTases"/>
</dbReference>
<feature type="binding site" evidence="5">
    <location>
        <begin position="119"/>
        <end position="124"/>
    </location>
    <ligand>
        <name>S-adenosyl-L-methionine</name>
        <dbReference type="ChEBI" id="CHEBI:59789"/>
    </ligand>
</feature>
<feature type="binding site" evidence="5">
    <location>
        <position position="100"/>
    </location>
    <ligand>
        <name>S-adenosyl-L-methionine</name>
        <dbReference type="ChEBI" id="CHEBI:59789"/>
    </ligand>
</feature>
<keyword evidence="3 5" id="KW-0949">S-adenosyl-L-methionine</keyword>
<gene>
    <name evidence="5 6" type="primary">rlmH</name>
    <name evidence="6" type="ORF">JF625_24570</name>
</gene>
<evidence type="ECO:0000313" key="7">
    <source>
        <dbReference type="Proteomes" id="UP000700706"/>
    </source>
</evidence>
<feature type="binding site" evidence="5">
    <location>
        <position position="68"/>
    </location>
    <ligand>
        <name>S-adenosyl-L-methionine</name>
        <dbReference type="ChEBI" id="CHEBI:59789"/>
    </ligand>
</feature>